<evidence type="ECO:0000313" key="9">
    <source>
        <dbReference type="Proteomes" id="UP000321812"/>
    </source>
</evidence>
<dbReference type="PIRSF" id="PIRSF000097">
    <property type="entry name" value="AKR"/>
    <property type="match status" value="1"/>
</dbReference>
<evidence type="ECO:0000256" key="4">
    <source>
        <dbReference type="PIRSR" id="PIRSR000097-1"/>
    </source>
</evidence>
<dbReference type="InterPro" id="IPR023210">
    <property type="entry name" value="NADP_OxRdtase_dom"/>
</dbReference>
<feature type="binding site" evidence="5">
    <location>
        <position position="107"/>
    </location>
    <ligand>
        <name>substrate</name>
    </ligand>
</feature>
<dbReference type="PANTHER" id="PTHR43827">
    <property type="entry name" value="2,5-DIKETO-D-GLUCONIC ACID REDUCTASE"/>
    <property type="match status" value="1"/>
</dbReference>
<evidence type="ECO:0000256" key="3">
    <source>
        <dbReference type="ARBA" id="ARBA00023002"/>
    </source>
</evidence>
<dbReference type="PRINTS" id="PR00069">
    <property type="entry name" value="ALDKETRDTASE"/>
</dbReference>
<dbReference type="Pfam" id="PF00248">
    <property type="entry name" value="Aldo_ket_red"/>
    <property type="match status" value="1"/>
</dbReference>
<dbReference type="FunFam" id="3.20.20.100:FF:000015">
    <property type="entry name" value="Oxidoreductase, aldo/keto reductase family"/>
    <property type="match status" value="1"/>
</dbReference>
<dbReference type="InterPro" id="IPR020471">
    <property type="entry name" value="AKR"/>
</dbReference>
<keyword evidence="2" id="KW-0521">NADP</keyword>
<comment type="similarity">
    <text evidence="1">Belongs to the aldo/keto reductase family.</text>
</comment>
<evidence type="ECO:0000313" key="8">
    <source>
        <dbReference type="EMBL" id="TWO20716.1"/>
    </source>
</evidence>
<evidence type="ECO:0000256" key="5">
    <source>
        <dbReference type="PIRSR" id="PIRSR000097-2"/>
    </source>
</evidence>
<accession>A0A562XGA5</accession>
<dbReference type="AlphaFoldDB" id="A0A562XGA5"/>
<protein>
    <submittedName>
        <fullName evidence="8">Aldo/keto reductase</fullName>
    </submittedName>
</protein>
<sequence length="281" mass="31950">MQRVRLNNDVLMPILGYGVYQINDLKECQRCVEDAFSVGYRSIDTAQSYFNEEAVGAAIKSSGIKREELFITTKLWISDANEDRALKAFDVSLKKLGLDYLDLYLIHQPFGDVYGAWRAMSKLYKEGKIRAIGVSNFYPDRLVDFCLNNEIKPAINQIECNPMLSQEYAKNVMSEFGVVMESWAPFGEGKSGMFSNQTIASIGKKYGKTNAQVILRWLIQRGVVVIPKTVRKERMIENISVFDFSLDESDMNLMAGLDSGKSLFFDHRDPEKVKFLNGLVR</sequence>
<proteinExistence type="inferred from homology"/>
<comment type="caution">
    <text evidence="8">The sequence shown here is derived from an EMBL/GenBank/DDBJ whole genome shotgun (WGS) entry which is preliminary data.</text>
</comment>
<reference evidence="8 9" key="1">
    <citation type="submission" date="2019-07" db="EMBL/GenBank/DDBJ databases">
        <title>Rapid identification of Enteric Bacteria from Whole Genome Sequences (WGS) using Average Nucleotide Identity (ANI).</title>
        <authorList>
            <person name="Lane C."/>
        </authorList>
    </citation>
    <scope>NUCLEOTIDE SEQUENCE [LARGE SCALE GENOMIC DNA]</scope>
    <source>
        <strain evidence="8 9">D2411</strain>
    </source>
</reference>
<dbReference type="PROSITE" id="PS00062">
    <property type="entry name" value="ALDOKETO_REDUCTASE_2"/>
    <property type="match status" value="1"/>
</dbReference>
<name>A0A562XGA5_CAMHY</name>
<dbReference type="GO" id="GO:0016616">
    <property type="term" value="F:oxidoreductase activity, acting on the CH-OH group of donors, NAD or NADP as acceptor"/>
    <property type="evidence" value="ECO:0007669"/>
    <property type="project" value="UniProtKB-ARBA"/>
</dbReference>
<dbReference type="InterPro" id="IPR018170">
    <property type="entry name" value="Aldo/ket_reductase_CS"/>
</dbReference>
<dbReference type="EMBL" id="VOAP01000013">
    <property type="protein sequence ID" value="TWO20716.1"/>
    <property type="molecule type" value="Genomic_DNA"/>
</dbReference>
<gene>
    <name evidence="8" type="ORF">YZ82_04235</name>
</gene>
<evidence type="ECO:0000256" key="2">
    <source>
        <dbReference type="ARBA" id="ARBA00022857"/>
    </source>
</evidence>
<dbReference type="PANTHER" id="PTHR43827:SF3">
    <property type="entry name" value="NADP-DEPENDENT OXIDOREDUCTASE DOMAIN-CONTAINING PROTEIN"/>
    <property type="match status" value="1"/>
</dbReference>
<evidence type="ECO:0000259" key="7">
    <source>
        <dbReference type="Pfam" id="PF00248"/>
    </source>
</evidence>
<feature type="active site" description="Proton donor" evidence="4">
    <location>
        <position position="49"/>
    </location>
</feature>
<dbReference type="InterPro" id="IPR036812">
    <property type="entry name" value="NAD(P)_OxRdtase_dom_sf"/>
</dbReference>
<organism evidence="8 9">
    <name type="scientific">Campylobacter hyointestinalis</name>
    <dbReference type="NCBI Taxonomy" id="198"/>
    <lineage>
        <taxon>Bacteria</taxon>
        <taxon>Pseudomonadati</taxon>
        <taxon>Campylobacterota</taxon>
        <taxon>Epsilonproteobacteria</taxon>
        <taxon>Campylobacterales</taxon>
        <taxon>Campylobacteraceae</taxon>
        <taxon>Campylobacter</taxon>
    </lineage>
</organism>
<dbReference type="SUPFAM" id="SSF51430">
    <property type="entry name" value="NAD(P)-linked oxidoreductase"/>
    <property type="match status" value="1"/>
</dbReference>
<dbReference type="Proteomes" id="UP000321812">
    <property type="component" value="Unassembled WGS sequence"/>
</dbReference>
<dbReference type="PROSITE" id="PS00798">
    <property type="entry name" value="ALDOKETO_REDUCTASE_1"/>
    <property type="match status" value="1"/>
</dbReference>
<dbReference type="CDD" id="cd19133">
    <property type="entry name" value="AKR_AKR5F1"/>
    <property type="match status" value="1"/>
</dbReference>
<feature type="site" description="Lowers pKa of active site Tyr" evidence="6">
    <location>
        <position position="74"/>
    </location>
</feature>
<evidence type="ECO:0000256" key="6">
    <source>
        <dbReference type="PIRSR" id="PIRSR000097-3"/>
    </source>
</evidence>
<evidence type="ECO:0000256" key="1">
    <source>
        <dbReference type="ARBA" id="ARBA00007905"/>
    </source>
</evidence>
<feature type="domain" description="NADP-dependent oxidoreductase" evidence="7">
    <location>
        <begin position="18"/>
        <end position="256"/>
    </location>
</feature>
<keyword evidence="3" id="KW-0560">Oxidoreductase</keyword>
<dbReference type="Gene3D" id="3.20.20.100">
    <property type="entry name" value="NADP-dependent oxidoreductase domain"/>
    <property type="match status" value="1"/>
</dbReference>